<accession>A0A5J4SJI0</accession>
<dbReference type="AlphaFoldDB" id="A0A5J4SJI0"/>
<name>A0A5J4SJI0_9ZZZZ</name>
<dbReference type="SMART" id="SM00014">
    <property type="entry name" value="acidPPc"/>
    <property type="match status" value="1"/>
</dbReference>
<feature type="transmembrane region" description="Helical" evidence="1">
    <location>
        <begin position="161"/>
        <end position="179"/>
    </location>
</feature>
<evidence type="ECO:0000256" key="1">
    <source>
        <dbReference type="SAM" id="Phobius"/>
    </source>
</evidence>
<dbReference type="Gene3D" id="1.20.144.10">
    <property type="entry name" value="Phosphatidic acid phosphatase type 2/haloperoxidase"/>
    <property type="match status" value="1"/>
</dbReference>
<dbReference type="EMBL" id="SNRY01000132">
    <property type="protein sequence ID" value="KAA6346384.1"/>
    <property type="molecule type" value="Genomic_DNA"/>
</dbReference>
<dbReference type="SUPFAM" id="SSF48317">
    <property type="entry name" value="Acid phosphatase/Vanadium-dependent haloperoxidase"/>
    <property type="match status" value="1"/>
</dbReference>
<proteinExistence type="predicted"/>
<keyword evidence="1" id="KW-0812">Transmembrane</keyword>
<evidence type="ECO:0000313" key="3">
    <source>
        <dbReference type="EMBL" id="KAA6346384.1"/>
    </source>
</evidence>
<gene>
    <name evidence="3" type="ORF">EZS27_006101</name>
</gene>
<organism evidence="3">
    <name type="scientific">termite gut metagenome</name>
    <dbReference type="NCBI Taxonomy" id="433724"/>
    <lineage>
        <taxon>unclassified sequences</taxon>
        <taxon>metagenomes</taxon>
        <taxon>organismal metagenomes</taxon>
    </lineage>
</organism>
<dbReference type="Pfam" id="PF01569">
    <property type="entry name" value="PAP2"/>
    <property type="match status" value="1"/>
</dbReference>
<dbReference type="PANTHER" id="PTHR14969:SF13">
    <property type="entry name" value="AT30094P"/>
    <property type="match status" value="1"/>
</dbReference>
<dbReference type="PANTHER" id="PTHR14969">
    <property type="entry name" value="SPHINGOSINE-1-PHOSPHATE PHOSPHOHYDROLASE"/>
    <property type="match status" value="1"/>
</dbReference>
<feature type="transmembrane region" description="Helical" evidence="1">
    <location>
        <begin position="109"/>
        <end position="130"/>
    </location>
</feature>
<keyword evidence="1" id="KW-1133">Transmembrane helix</keyword>
<keyword evidence="1" id="KW-0472">Membrane</keyword>
<protein>
    <recommendedName>
        <fullName evidence="2">Phosphatidic acid phosphatase type 2/haloperoxidase domain-containing protein</fullName>
    </recommendedName>
</protein>
<dbReference type="InterPro" id="IPR000326">
    <property type="entry name" value="PAP2/HPO"/>
</dbReference>
<evidence type="ECO:0000259" key="2">
    <source>
        <dbReference type="SMART" id="SM00014"/>
    </source>
</evidence>
<feature type="transmembrane region" description="Helical" evidence="1">
    <location>
        <begin position="28"/>
        <end position="50"/>
    </location>
</feature>
<feature type="domain" description="Phosphatidic acid phosphatase type 2/haloperoxidase" evidence="2">
    <location>
        <begin position="60"/>
        <end position="176"/>
    </location>
</feature>
<reference evidence="3" key="1">
    <citation type="submission" date="2019-03" db="EMBL/GenBank/DDBJ databases">
        <title>Single cell metagenomics reveals metabolic interactions within the superorganism composed of flagellate Streblomastix strix and complex community of Bacteroidetes bacteria on its surface.</title>
        <authorList>
            <person name="Treitli S.C."/>
            <person name="Kolisko M."/>
            <person name="Husnik F."/>
            <person name="Keeling P."/>
            <person name="Hampl V."/>
        </authorList>
    </citation>
    <scope>NUCLEOTIDE SEQUENCE</scope>
    <source>
        <strain evidence="3">STM</strain>
    </source>
</reference>
<dbReference type="InterPro" id="IPR036938">
    <property type="entry name" value="PAP2/HPO_sf"/>
</dbReference>
<feature type="transmembrane region" description="Helical" evidence="1">
    <location>
        <begin position="205"/>
        <end position="228"/>
    </location>
</feature>
<comment type="caution">
    <text evidence="3">The sequence shown here is derived from an EMBL/GenBank/DDBJ whole genome shotgun (WGS) entry which is preliminary data.</text>
</comment>
<sequence length="236" mass="26811">MLEKILHYEHDLFFALNGSNSVVLDHFMWLYSGQMVWVPVVMLIVAILVYKKDWRNSLMILAAIVLTLVACDQLSSGIIKPLFCRLRPTHHPLFADKVATVFNYRGGKYGFISGHAANAFGLATFLALFFRYALLSWTIYLWAAVTAYSRIYLGVHFISDVVPGMIAGIALGYLVYCQYRRIHKKMTDNSFISVVPVYTVLHKRLIIYGIIITIMALFVFHSQLTALLSCSDIVLF</sequence>